<comment type="caution">
    <text evidence="4">The sequence shown here is derived from an EMBL/GenBank/DDBJ whole genome shotgun (WGS) entry which is preliminary data.</text>
</comment>
<dbReference type="PANTHER" id="PTHR46784">
    <property type="entry name" value="KILLER CELL LECTIN-LIKE RECEPTOR SUBFAMILY B MEMBER 1"/>
    <property type="match status" value="1"/>
</dbReference>
<dbReference type="InterPro" id="IPR016187">
    <property type="entry name" value="CTDL_fold"/>
</dbReference>
<keyword evidence="1" id="KW-1133">Transmembrane helix</keyword>
<dbReference type="AlphaFoldDB" id="A0A8J6DCR0"/>
<evidence type="ECO:0000313" key="4">
    <source>
        <dbReference type="EMBL" id="KAG8505402.1"/>
    </source>
</evidence>
<evidence type="ECO:0000313" key="5">
    <source>
        <dbReference type="Proteomes" id="UP000700334"/>
    </source>
</evidence>
<dbReference type="PROSITE" id="PS50041">
    <property type="entry name" value="C_TYPE_LECTIN_2"/>
    <property type="match status" value="1"/>
</dbReference>
<proteinExistence type="predicted"/>
<evidence type="ECO:0000256" key="1">
    <source>
        <dbReference type="ARBA" id="ARBA00022989"/>
    </source>
</evidence>
<dbReference type="InterPro" id="IPR016186">
    <property type="entry name" value="C-type_lectin-like/link_sf"/>
</dbReference>
<dbReference type="Proteomes" id="UP000700334">
    <property type="component" value="Unassembled WGS sequence"/>
</dbReference>
<keyword evidence="2" id="KW-1015">Disulfide bond</keyword>
<dbReference type="GO" id="GO:0009986">
    <property type="term" value="C:cell surface"/>
    <property type="evidence" value="ECO:0007669"/>
    <property type="project" value="TreeGrafter"/>
</dbReference>
<dbReference type="OrthoDB" id="8950604at2759"/>
<sequence>MPTPPSRSVAGAGGSVAATRCETQLLQTLRAVSRVVLSDSLVPRELLLVPCHDTRQTAGLRHLETIESDEFYSQGEAKTSVFVMTVSRDELWWVETVRDITRLFLLSLTVERPGLLRCPQDWTLVGEKCLVFISSFSKSWSHSAADCSTRESHLLLLQDREELKLIQNSISDRGNNFWIGLNSTSSEKKWKWINGSFLNSNM</sequence>
<name>A0A8J6DCR0_GALPY</name>
<reference evidence="4" key="1">
    <citation type="journal article" date="2021" name="Evol. Appl.">
        <title>The genome of the Pyrenean desman and the effects of bottlenecks and inbreeding on the genomic landscape of an endangered species.</title>
        <authorList>
            <person name="Escoda L."/>
            <person name="Castresana J."/>
        </authorList>
    </citation>
    <scope>NUCLEOTIDE SEQUENCE</scope>
    <source>
        <strain evidence="4">IBE-C5619</strain>
    </source>
</reference>
<keyword evidence="5" id="KW-1185">Reference proteome</keyword>
<keyword evidence="4" id="KW-0675">Receptor</keyword>
<dbReference type="InterPro" id="IPR001304">
    <property type="entry name" value="C-type_lectin-like"/>
</dbReference>
<feature type="domain" description="C-type lectin" evidence="3">
    <location>
        <begin position="125"/>
        <end position="202"/>
    </location>
</feature>
<gene>
    <name evidence="4" type="ORF">J0S82_015106</name>
</gene>
<accession>A0A8J6DCR0</accession>
<dbReference type="Gene3D" id="3.10.100.10">
    <property type="entry name" value="Mannose-Binding Protein A, subunit A"/>
    <property type="match status" value="1"/>
</dbReference>
<dbReference type="GO" id="GO:0005886">
    <property type="term" value="C:plasma membrane"/>
    <property type="evidence" value="ECO:0007669"/>
    <property type="project" value="TreeGrafter"/>
</dbReference>
<organism evidence="4 5">
    <name type="scientific">Galemys pyrenaicus</name>
    <name type="common">Iberian desman</name>
    <name type="synonym">Pyrenean desman</name>
    <dbReference type="NCBI Taxonomy" id="202257"/>
    <lineage>
        <taxon>Eukaryota</taxon>
        <taxon>Metazoa</taxon>
        <taxon>Chordata</taxon>
        <taxon>Craniata</taxon>
        <taxon>Vertebrata</taxon>
        <taxon>Euteleostomi</taxon>
        <taxon>Mammalia</taxon>
        <taxon>Eutheria</taxon>
        <taxon>Laurasiatheria</taxon>
        <taxon>Eulipotyphla</taxon>
        <taxon>Talpidae</taxon>
        <taxon>Galemys</taxon>
    </lineage>
</organism>
<dbReference type="SUPFAM" id="SSF56436">
    <property type="entry name" value="C-type lectin-like"/>
    <property type="match status" value="1"/>
</dbReference>
<dbReference type="GO" id="GO:0038023">
    <property type="term" value="F:signaling receptor activity"/>
    <property type="evidence" value="ECO:0007669"/>
    <property type="project" value="TreeGrafter"/>
</dbReference>
<evidence type="ECO:0000259" key="3">
    <source>
        <dbReference type="PROSITE" id="PS50041"/>
    </source>
</evidence>
<dbReference type="GO" id="GO:0042269">
    <property type="term" value="P:regulation of natural killer cell mediated cytotoxicity"/>
    <property type="evidence" value="ECO:0007669"/>
    <property type="project" value="TreeGrafter"/>
</dbReference>
<dbReference type="Pfam" id="PF00059">
    <property type="entry name" value="Lectin_C"/>
    <property type="match status" value="1"/>
</dbReference>
<protein>
    <submittedName>
        <fullName evidence="4">Killer cell lectin-like receptor subfamily B member 1</fullName>
    </submittedName>
</protein>
<dbReference type="EMBL" id="JAGFMF010012263">
    <property type="protein sequence ID" value="KAG8505402.1"/>
    <property type="molecule type" value="Genomic_DNA"/>
</dbReference>
<keyword evidence="1" id="KW-0812">Transmembrane</keyword>
<evidence type="ECO:0000256" key="2">
    <source>
        <dbReference type="ARBA" id="ARBA00023157"/>
    </source>
</evidence>
<keyword evidence="1" id="KW-0472">Membrane</keyword>
<dbReference type="InterPro" id="IPR051527">
    <property type="entry name" value="KLR_subfamily_B"/>
</dbReference>
<dbReference type="PANTHER" id="PTHR46784:SF1">
    <property type="entry name" value="KILLER CELL LECTIN-LIKE RECEPTOR SUBFAMILY B MEMBER 1"/>
    <property type="match status" value="1"/>
</dbReference>